<dbReference type="EMBL" id="JAPFFF010000005">
    <property type="protein sequence ID" value="KAK8889447.1"/>
    <property type="molecule type" value="Genomic_DNA"/>
</dbReference>
<proteinExistence type="predicted"/>
<keyword evidence="3" id="KW-1185">Reference proteome</keyword>
<organism evidence="2 3">
    <name type="scientific">Tritrichomonas musculus</name>
    <dbReference type="NCBI Taxonomy" id="1915356"/>
    <lineage>
        <taxon>Eukaryota</taxon>
        <taxon>Metamonada</taxon>
        <taxon>Parabasalia</taxon>
        <taxon>Tritrichomonadida</taxon>
        <taxon>Tritrichomonadidae</taxon>
        <taxon>Tritrichomonas</taxon>
    </lineage>
</organism>
<dbReference type="CDD" id="cd22852">
    <property type="entry name" value="SMN_C"/>
    <property type="match status" value="1"/>
</dbReference>
<dbReference type="InterPro" id="IPR047313">
    <property type="entry name" value="SMN_C"/>
</dbReference>
<protein>
    <recommendedName>
        <fullName evidence="4">Survival motor neuron Tudor domain-containing protein</fullName>
    </recommendedName>
</protein>
<evidence type="ECO:0000313" key="2">
    <source>
        <dbReference type="EMBL" id="KAK8889447.1"/>
    </source>
</evidence>
<reference evidence="2 3" key="1">
    <citation type="submission" date="2024-04" db="EMBL/GenBank/DDBJ databases">
        <title>Tritrichomonas musculus Genome.</title>
        <authorList>
            <person name="Alves-Ferreira E."/>
            <person name="Grigg M."/>
            <person name="Lorenzi H."/>
            <person name="Galac M."/>
        </authorList>
    </citation>
    <scope>NUCLEOTIDE SEQUENCE [LARGE SCALE GENOMIC DNA]</scope>
    <source>
        <strain evidence="2 3">EAF2021</strain>
    </source>
</reference>
<feature type="compositionally biased region" description="Basic and acidic residues" evidence="1">
    <location>
        <begin position="44"/>
        <end position="62"/>
    </location>
</feature>
<feature type="compositionally biased region" description="Basic and acidic residues" evidence="1">
    <location>
        <begin position="91"/>
        <end position="103"/>
    </location>
</feature>
<dbReference type="Proteomes" id="UP001470230">
    <property type="component" value="Unassembled WGS sequence"/>
</dbReference>
<feature type="compositionally biased region" description="Low complexity" evidence="1">
    <location>
        <begin position="63"/>
        <end position="78"/>
    </location>
</feature>
<gene>
    <name evidence="2" type="ORF">M9Y10_034194</name>
</gene>
<comment type="caution">
    <text evidence="2">The sequence shown here is derived from an EMBL/GenBank/DDBJ whole genome shotgun (WGS) entry which is preliminary data.</text>
</comment>
<accession>A0ABR2KEB0</accession>
<sequence>MDPLDKKNIYKISNTQNALVDAFEAAASSFAVNHKIQGAKFYQPKKEEDTPPKPNIKKEHDSFMQFDESSSSDQEQTSVQPKDIQTIDFQELIKKQVKNKEPKQQQQPQQPPHPQQQLQPQPQKKQEQNLMENTKLPVPSHVLVYPPPILDETDPDQTRLLHSWYWAGYYTGLADGKKIANSQ</sequence>
<evidence type="ECO:0000256" key="1">
    <source>
        <dbReference type="SAM" id="MobiDB-lite"/>
    </source>
</evidence>
<evidence type="ECO:0000313" key="3">
    <source>
        <dbReference type="Proteomes" id="UP001470230"/>
    </source>
</evidence>
<evidence type="ECO:0008006" key="4">
    <source>
        <dbReference type="Google" id="ProtNLM"/>
    </source>
</evidence>
<feature type="region of interest" description="Disordered" evidence="1">
    <location>
        <begin position="38"/>
        <end position="138"/>
    </location>
</feature>
<name>A0ABR2KEB0_9EUKA</name>